<proteinExistence type="predicted"/>
<dbReference type="Proteomes" id="UP000006591">
    <property type="component" value="Chromosome 8"/>
</dbReference>
<dbReference type="InterPro" id="IPR008906">
    <property type="entry name" value="HATC_C_dom"/>
</dbReference>
<dbReference type="GO" id="GO:0046983">
    <property type="term" value="F:protein dimerization activity"/>
    <property type="evidence" value="ECO:0007669"/>
    <property type="project" value="InterPro"/>
</dbReference>
<name>A0A0E0IAY8_ORYNI</name>
<sequence>MLKSGQSSQHWWKMQSFYEDMRFNHFDNLRSDAEAGILQENVRHVDWDKFLSEQVKTIAPNELELYYKEDILPRVDDFDILTWWKANSLKYPLLSRIARDVLAIPASTVPSEKCF</sequence>
<feature type="domain" description="HAT C-terminal dimerisation" evidence="1">
    <location>
        <begin position="62"/>
        <end position="115"/>
    </location>
</feature>
<dbReference type="PANTHER" id="PTHR23272:SF184">
    <property type="entry name" value="OS03G0311250 PROTEIN"/>
    <property type="match status" value="1"/>
</dbReference>
<dbReference type="Gramene" id="ONIVA08G13140.1">
    <property type="protein sequence ID" value="ONIVA08G13140.1"/>
    <property type="gene ID" value="ONIVA08G13140"/>
</dbReference>
<dbReference type="Pfam" id="PF05699">
    <property type="entry name" value="Dimer_Tnp_hAT"/>
    <property type="match status" value="1"/>
</dbReference>
<dbReference type="AlphaFoldDB" id="A0A0E0IAY8"/>
<evidence type="ECO:0000313" key="2">
    <source>
        <dbReference type="EnsemblPlants" id="ONIVA08G13140.1"/>
    </source>
</evidence>
<dbReference type="eggNOG" id="KOG1121">
    <property type="taxonomic scope" value="Eukaryota"/>
</dbReference>
<dbReference type="InterPro" id="IPR012337">
    <property type="entry name" value="RNaseH-like_sf"/>
</dbReference>
<protein>
    <recommendedName>
        <fullName evidence="1">HAT C-terminal dimerisation domain-containing protein</fullName>
    </recommendedName>
</protein>
<dbReference type="EnsemblPlants" id="ONIVA08G13140.1">
    <property type="protein sequence ID" value="ONIVA08G13140.1"/>
    <property type="gene ID" value="ONIVA08G13140"/>
</dbReference>
<dbReference type="HOGENOM" id="CLU_2112847_0_0_1"/>
<dbReference type="STRING" id="4536.A0A0E0IAY8"/>
<dbReference type="PANTHER" id="PTHR23272">
    <property type="entry name" value="BED FINGER-RELATED"/>
    <property type="match status" value="1"/>
</dbReference>
<keyword evidence="3" id="KW-1185">Reference proteome</keyword>
<evidence type="ECO:0000313" key="3">
    <source>
        <dbReference type="Proteomes" id="UP000006591"/>
    </source>
</evidence>
<reference evidence="2" key="1">
    <citation type="submission" date="2015-04" db="UniProtKB">
        <authorList>
            <consortium name="EnsemblPlants"/>
        </authorList>
    </citation>
    <scope>IDENTIFICATION</scope>
    <source>
        <strain evidence="2">SL10</strain>
    </source>
</reference>
<dbReference type="SUPFAM" id="SSF53098">
    <property type="entry name" value="Ribonuclease H-like"/>
    <property type="match status" value="1"/>
</dbReference>
<accession>A0A0E0IAY8</accession>
<organism evidence="2">
    <name type="scientific">Oryza nivara</name>
    <name type="common">Indian wild rice</name>
    <name type="synonym">Oryza sativa f. spontanea</name>
    <dbReference type="NCBI Taxonomy" id="4536"/>
    <lineage>
        <taxon>Eukaryota</taxon>
        <taxon>Viridiplantae</taxon>
        <taxon>Streptophyta</taxon>
        <taxon>Embryophyta</taxon>
        <taxon>Tracheophyta</taxon>
        <taxon>Spermatophyta</taxon>
        <taxon>Magnoliopsida</taxon>
        <taxon>Liliopsida</taxon>
        <taxon>Poales</taxon>
        <taxon>Poaceae</taxon>
        <taxon>BOP clade</taxon>
        <taxon>Oryzoideae</taxon>
        <taxon>Oryzeae</taxon>
        <taxon>Oryzinae</taxon>
        <taxon>Oryza</taxon>
    </lineage>
</organism>
<evidence type="ECO:0000259" key="1">
    <source>
        <dbReference type="Pfam" id="PF05699"/>
    </source>
</evidence>
<reference evidence="2" key="2">
    <citation type="submission" date="2018-04" db="EMBL/GenBank/DDBJ databases">
        <title>OnivRS2 (Oryza nivara Reference Sequence Version 2).</title>
        <authorList>
            <person name="Zhang J."/>
            <person name="Kudrna D."/>
            <person name="Lee S."/>
            <person name="Talag J."/>
            <person name="Rajasekar S."/>
            <person name="Welchert J."/>
            <person name="Hsing Y.-I."/>
            <person name="Wing R.A."/>
        </authorList>
    </citation>
    <scope>NUCLEOTIDE SEQUENCE [LARGE SCALE GENOMIC DNA]</scope>
    <source>
        <strain evidence="2">SL10</strain>
    </source>
</reference>